<feature type="transmembrane region" description="Helical" evidence="13">
    <location>
        <begin position="664"/>
        <end position="686"/>
    </location>
</feature>
<keyword evidence="4" id="KW-0732">Signal</keyword>
<protein>
    <submittedName>
        <fullName evidence="15">Integrin alpha-E</fullName>
    </submittedName>
</protein>
<comment type="subcellular location">
    <subcellularLocation>
        <location evidence="1 13">Membrane</location>
        <topology evidence="1 13">Single-pass type I membrane protein</topology>
    </subcellularLocation>
</comment>
<comment type="similarity">
    <text evidence="2 13">Belongs to the integrin alpha chain family.</text>
</comment>
<sequence>MHVDSMYVLIFSTRDFEEMSLNITNLIEGTQLGEYFGASVGTPDLNGDGLSDLVVGAPLHSVEGFYDVGCIYVFRSLKDTGELEANGIQLFGDISQGARFGLALGTPGDLDNDGYEDFLVGAPYENEDESKGPSGAVYVFMGSGNGVRQKYSQKLLPEKVSQSVTLKGFGVSFSRPLDVDKNTYPDFAVGSFLSDTVVLMSTRPEITARGELSANPSKLSLDKNFFTLTTCLSYEGEVFTEIAFMASVFLSQESESGEILLEKSNPQNPVIVEMDYELKYKESEGPETPVIRPYTSFPLRLVLSFVTGCEDDFCRSDLVSTARIEDFDLNSKIVIGKASKIVLKVETLNKREPAFLPNITINIPKPIIVLPSIRDCSTEQNEQTISLVCQLKNPLKKYEKDIITLDLDLSQLDDSTPDININVSSKSATDFEEKPDDNKNILNLKVEKNASISVSGYSVPEQIIYERISEDMVKPNQTAVIKYAISVSKSGFTPLRNVEVEILVPRNVTLPTGEIVTVIQELDVKVLNFKSQVCSFYESNKQMTFRDPKTISIKESVNDRRSSLLTLSCLKGRWGYVNCSTVKCNLGPWKKANDVQQLSITFKVNFTTLGKVIPIKEGFNLLSFVQASVSTNKNVTPPTGQLVYSKEIEAHFIPGYVPAQPLALWIYIVAVLCGLLLLLIIVFILYKVSSINIS</sequence>
<dbReference type="SMART" id="SM00191">
    <property type="entry name" value="Int_alpha"/>
    <property type="match status" value="2"/>
</dbReference>
<dbReference type="Gene3D" id="1.20.5.930">
    <property type="entry name" value="Bicelle-embedded integrin alpha(iib) transmembrane segment"/>
    <property type="match status" value="1"/>
</dbReference>
<comment type="caution">
    <text evidence="15">The sequence shown here is derived from an EMBL/GenBank/DDBJ whole genome shotgun (WGS) entry which is preliminary data.</text>
</comment>
<dbReference type="Gene3D" id="2.60.40.1510">
    <property type="entry name" value="ntegrin, alpha v. Chain A, domain 3"/>
    <property type="match status" value="1"/>
</dbReference>
<evidence type="ECO:0000256" key="7">
    <source>
        <dbReference type="ARBA" id="ARBA00022989"/>
    </source>
</evidence>
<dbReference type="AlphaFoldDB" id="A0A5N5T823"/>
<keyword evidence="11" id="KW-0325">Glycoprotein</keyword>
<dbReference type="GO" id="GO:0008305">
    <property type="term" value="C:integrin complex"/>
    <property type="evidence" value="ECO:0007669"/>
    <property type="project" value="InterPro"/>
</dbReference>
<keyword evidence="10 13" id="KW-0675">Receptor</keyword>
<dbReference type="Pfam" id="PF20805">
    <property type="entry name" value="Integrin_A_Ig_2"/>
    <property type="match status" value="1"/>
</dbReference>
<dbReference type="PROSITE" id="PS51470">
    <property type="entry name" value="FG_GAP"/>
    <property type="match status" value="2"/>
</dbReference>
<dbReference type="GO" id="GO:0005178">
    <property type="term" value="F:integrin binding"/>
    <property type="evidence" value="ECO:0007669"/>
    <property type="project" value="TreeGrafter"/>
</dbReference>
<feature type="domain" description="Integrin alpha second immunoglobulin-like" evidence="14">
    <location>
        <begin position="310"/>
        <end position="445"/>
    </location>
</feature>
<evidence type="ECO:0000256" key="10">
    <source>
        <dbReference type="ARBA" id="ARBA00023170"/>
    </source>
</evidence>
<feature type="repeat" description="FG-GAP" evidence="12">
    <location>
        <begin position="22"/>
        <end position="83"/>
    </location>
</feature>
<dbReference type="GO" id="GO:0033627">
    <property type="term" value="P:cell adhesion mediated by integrin"/>
    <property type="evidence" value="ECO:0007669"/>
    <property type="project" value="TreeGrafter"/>
</dbReference>
<evidence type="ECO:0000256" key="9">
    <source>
        <dbReference type="ARBA" id="ARBA00023136"/>
    </source>
</evidence>
<dbReference type="SUPFAM" id="SSF69179">
    <property type="entry name" value="Integrin domains"/>
    <property type="match status" value="2"/>
</dbReference>
<dbReference type="InterPro" id="IPR032695">
    <property type="entry name" value="Integrin_dom_sf"/>
</dbReference>
<evidence type="ECO:0000256" key="11">
    <source>
        <dbReference type="ARBA" id="ARBA00023180"/>
    </source>
</evidence>
<evidence type="ECO:0000313" key="16">
    <source>
        <dbReference type="Proteomes" id="UP000326759"/>
    </source>
</evidence>
<dbReference type="OrthoDB" id="5573735at2759"/>
<dbReference type="GO" id="GO:0007229">
    <property type="term" value="P:integrin-mediated signaling pathway"/>
    <property type="evidence" value="ECO:0007669"/>
    <property type="project" value="UniProtKB-KW"/>
</dbReference>
<dbReference type="PANTHER" id="PTHR23220">
    <property type="entry name" value="INTEGRIN ALPHA"/>
    <property type="match status" value="1"/>
</dbReference>
<evidence type="ECO:0000256" key="13">
    <source>
        <dbReference type="RuleBase" id="RU003762"/>
    </source>
</evidence>
<gene>
    <name evidence="15" type="primary">ITGAE</name>
    <name evidence="15" type="ORF">Anas_11310</name>
</gene>
<dbReference type="Pfam" id="PF01839">
    <property type="entry name" value="FG-GAP"/>
    <property type="match status" value="2"/>
</dbReference>
<evidence type="ECO:0000256" key="12">
    <source>
        <dbReference type="PROSITE-ProRule" id="PRU00803"/>
    </source>
</evidence>
<evidence type="ECO:0000259" key="14">
    <source>
        <dbReference type="Pfam" id="PF20805"/>
    </source>
</evidence>
<organism evidence="15 16">
    <name type="scientific">Armadillidium nasatum</name>
    <dbReference type="NCBI Taxonomy" id="96803"/>
    <lineage>
        <taxon>Eukaryota</taxon>
        <taxon>Metazoa</taxon>
        <taxon>Ecdysozoa</taxon>
        <taxon>Arthropoda</taxon>
        <taxon>Crustacea</taxon>
        <taxon>Multicrustacea</taxon>
        <taxon>Malacostraca</taxon>
        <taxon>Eumalacostraca</taxon>
        <taxon>Peracarida</taxon>
        <taxon>Isopoda</taxon>
        <taxon>Oniscidea</taxon>
        <taxon>Crinocheta</taxon>
        <taxon>Armadillidiidae</taxon>
        <taxon>Armadillidium</taxon>
    </lineage>
</organism>
<evidence type="ECO:0000256" key="2">
    <source>
        <dbReference type="ARBA" id="ARBA00008054"/>
    </source>
</evidence>
<accession>A0A5N5T823</accession>
<keyword evidence="9 13" id="KW-0472">Membrane</keyword>
<dbReference type="GO" id="GO:0007160">
    <property type="term" value="P:cell-matrix adhesion"/>
    <property type="evidence" value="ECO:0007669"/>
    <property type="project" value="TreeGrafter"/>
</dbReference>
<keyword evidence="8 13" id="KW-0401">Integrin</keyword>
<dbReference type="PANTHER" id="PTHR23220:SF122">
    <property type="entry name" value="INTEGRIN ALPHA-PS1"/>
    <property type="match status" value="1"/>
</dbReference>
<evidence type="ECO:0000256" key="4">
    <source>
        <dbReference type="ARBA" id="ARBA00022729"/>
    </source>
</evidence>
<reference evidence="15 16" key="1">
    <citation type="journal article" date="2019" name="PLoS Biol.">
        <title>Sex chromosomes control vertical transmission of feminizing Wolbachia symbionts in an isopod.</title>
        <authorList>
            <person name="Becking T."/>
            <person name="Chebbi M.A."/>
            <person name="Giraud I."/>
            <person name="Moumen B."/>
            <person name="Laverre T."/>
            <person name="Caubet Y."/>
            <person name="Peccoud J."/>
            <person name="Gilbert C."/>
            <person name="Cordaux R."/>
        </authorList>
    </citation>
    <scope>NUCLEOTIDE SEQUENCE [LARGE SCALE GENOMIC DNA]</scope>
    <source>
        <strain evidence="15">ANa2</strain>
        <tissue evidence="15">Whole body excluding digestive tract and cuticle</tissue>
    </source>
</reference>
<dbReference type="EMBL" id="SEYY01007065">
    <property type="protein sequence ID" value="KAB7502642.1"/>
    <property type="molecule type" value="Genomic_DNA"/>
</dbReference>
<dbReference type="PRINTS" id="PR01185">
    <property type="entry name" value="INTEGRINA"/>
</dbReference>
<evidence type="ECO:0000256" key="3">
    <source>
        <dbReference type="ARBA" id="ARBA00022692"/>
    </source>
</evidence>
<proteinExistence type="inferred from homology"/>
<evidence type="ECO:0000256" key="5">
    <source>
        <dbReference type="ARBA" id="ARBA00022737"/>
    </source>
</evidence>
<name>A0A5N5T823_9CRUS</name>
<keyword evidence="16" id="KW-1185">Reference proteome</keyword>
<dbReference type="GO" id="GO:0009897">
    <property type="term" value="C:external side of plasma membrane"/>
    <property type="evidence" value="ECO:0007669"/>
    <property type="project" value="TreeGrafter"/>
</dbReference>
<dbReference type="InterPro" id="IPR013517">
    <property type="entry name" value="FG-GAP"/>
</dbReference>
<dbReference type="InterPro" id="IPR000413">
    <property type="entry name" value="Integrin_alpha"/>
</dbReference>
<dbReference type="InterPro" id="IPR013519">
    <property type="entry name" value="Int_alpha_beta-p"/>
</dbReference>
<dbReference type="SUPFAM" id="SSF69318">
    <property type="entry name" value="Integrin alpha N-terminal domain"/>
    <property type="match status" value="1"/>
</dbReference>
<dbReference type="InterPro" id="IPR048285">
    <property type="entry name" value="Integrin_alpha_Ig-like_2"/>
</dbReference>
<evidence type="ECO:0000256" key="6">
    <source>
        <dbReference type="ARBA" id="ARBA00022889"/>
    </source>
</evidence>
<dbReference type="InterPro" id="IPR028994">
    <property type="entry name" value="Integrin_alpha_N"/>
</dbReference>
<feature type="repeat" description="FG-GAP" evidence="12">
    <location>
        <begin position="86"/>
        <end position="149"/>
    </location>
</feature>
<keyword evidence="5" id="KW-0677">Repeat</keyword>
<keyword evidence="6 13" id="KW-0130">Cell adhesion</keyword>
<dbReference type="Gene3D" id="2.130.10.130">
    <property type="entry name" value="Integrin alpha, N-terminal"/>
    <property type="match status" value="1"/>
</dbReference>
<evidence type="ECO:0000256" key="8">
    <source>
        <dbReference type="ARBA" id="ARBA00023037"/>
    </source>
</evidence>
<dbReference type="Gene3D" id="2.60.40.1530">
    <property type="entry name" value="ntegrin, alpha v. Chain A, domain 4"/>
    <property type="match status" value="1"/>
</dbReference>
<dbReference type="GO" id="GO:0007157">
    <property type="term" value="P:heterophilic cell-cell adhesion via plasma membrane cell adhesion molecules"/>
    <property type="evidence" value="ECO:0007669"/>
    <property type="project" value="UniProtKB-ARBA"/>
</dbReference>
<dbReference type="Proteomes" id="UP000326759">
    <property type="component" value="Unassembled WGS sequence"/>
</dbReference>
<keyword evidence="7 13" id="KW-1133">Transmembrane helix</keyword>
<keyword evidence="3 13" id="KW-0812">Transmembrane</keyword>
<evidence type="ECO:0000256" key="1">
    <source>
        <dbReference type="ARBA" id="ARBA00004479"/>
    </source>
</evidence>
<evidence type="ECO:0000313" key="15">
    <source>
        <dbReference type="EMBL" id="KAB7502642.1"/>
    </source>
</evidence>